<keyword evidence="4" id="KW-1185">Reference proteome</keyword>
<evidence type="ECO:0000259" key="2">
    <source>
        <dbReference type="Pfam" id="PF07510"/>
    </source>
</evidence>
<dbReference type="Proteomes" id="UP001209076">
    <property type="component" value="Unassembled WGS sequence"/>
</dbReference>
<keyword evidence="3" id="KW-0540">Nuclease</keyword>
<dbReference type="RefSeq" id="WP_262096990.1">
    <property type="nucleotide sequence ID" value="NZ_JAOEGN010000021.1"/>
</dbReference>
<gene>
    <name evidence="3" type="ORF">N7603_08370</name>
</gene>
<organism evidence="3 4">
    <name type="scientific">Paracholeplasma vituli</name>
    <dbReference type="NCBI Taxonomy" id="69473"/>
    <lineage>
        <taxon>Bacteria</taxon>
        <taxon>Bacillati</taxon>
        <taxon>Mycoplasmatota</taxon>
        <taxon>Mollicutes</taxon>
        <taxon>Acholeplasmatales</taxon>
        <taxon>Acholeplasmataceae</taxon>
        <taxon>Paracholeplasma</taxon>
    </lineage>
</organism>
<keyword evidence="3" id="KW-0378">Hydrolase</keyword>
<feature type="domain" description="GmrSD restriction endonucleases C-terminal" evidence="2">
    <location>
        <begin position="438"/>
        <end position="593"/>
    </location>
</feature>
<accession>A0ABT2PXI1</accession>
<protein>
    <submittedName>
        <fullName evidence="3">DUF262 domain-containing HNH endonuclease family protein</fullName>
    </submittedName>
</protein>
<sequence length="600" mass="70658">MKAEAQGFSYLKRDRRYDIPFFQRGYVWNQDNWEEFYDSIIESIRASKTAFLGSIIIKDSGRKEWDKSIYSIIDGQQRLTTISLFIKAFFDEKIQVGDTFYQEYLSTLFIHESRSSPNKQLKIHHSKLDKDEFEKCINSHYTDNYLTSNNTSKIFLCYKYFRERLKSLDAKSSSMIMELILDTESELYKTFVVIEIDSKENEQKIFDTVNSSGVKLTSADIIKNAIFEKMMSDSNKQQEVIDFYNETWAATFIKDSLTVKYWERETISGRIKRERIEVLLHSVAVIKQIYDPQLHKIEDLPDQYKEYISKKDYHNLLNLVKDICNFAKLYRDKFVDFDDDLGHAFSLEQREEVFHRILDSFDTSTFDPYILYLYYEHQHKKISDTELNTLLRKLEKYVARTLICGSDNKKNFNKNNSDLINPNSGTTLDSLLQRSDINDIEFKNSLKNIKNNQYGRILLYMIELNRLKNGQGMAGTSTIQFTFSLEHIMPQSYLTNWNLSVIPLDRRDQNGDLLSEELLNEYRQKAIYEIGNMTLLKQKLNSTISNESFEIKKKGKGKKPGINAYPQLSICTEITSEIDWNEDKIERRTNELASEILTFW</sequence>
<dbReference type="PANTHER" id="PTHR35149">
    <property type="entry name" value="SLL5132 PROTEIN"/>
    <property type="match status" value="1"/>
</dbReference>
<dbReference type="Pfam" id="PF03235">
    <property type="entry name" value="GmrSD_N"/>
    <property type="match status" value="1"/>
</dbReference>
<reference evidence="4" key="1">
    <citation type="submission" date="2023-07" db="EMBL/GenBank/DDBJ databases">
        <title>Novel Mycoplasma species identified in domestic and wild animals.</title>
        <authorList>
            <person name="Volokhov D.V."/>
            <person name="Furtak V.A."/>
            <person name="Zagorodnyaya T.A."/>
        </authorList>
    </citation>
    <scope>NUCLEOTIDE SEQUENCE [LARGE SCALE GENOMIC DNA]</scope>
    <source>
        <strain evidence="4">92-19</strain>
    </source>
</reference>
<dbReference type="InterPro" id="IPR004919">
    <property type="entry name" value="GmrSD_N"/>
</dbReference>
<keyword evidence="3" id="KW-0255">Endonuclease</keyword>
<name>A0ABT2PXI1_9MOLU</name>
<dbReference type="InterPro" id="IPR011089">
    <property type="entry name" value="GmrSD_C"/>
</dbReference>
<evidence type="ECO:0000313" key="4">
    <source>
        <dbReference type="Proteomes" id="UP001209076"/>
    </source>
</evidence>
<evidence type="ECO:0000313" key="3">
    <source>
        <dbReference type="EMBL" id="MCU0105671.1"/>
    </source>
</evidence>
<comment type="caution">
    <text evidence="3">The sequence shown here is derived from an EMBL/GenBank/DDBJ whole genome shotgun (WGS) entry which is preliminary data.</text>
</comment>
<evidence type="ECO:0000259" key="1">
    <source>
        <dbReference type="Pfam" id="PF03235"/>
    </source>
</evidence>
<dbReference type="GO" id="GO:0004519">
    <property type="term" value="F:endonuclease activity"/>
    <property type="evidence" value="ECO:0007669"/>
    <property type="project" value="UniProtKB-KW"/>
</dbReference>
<proteinExistence type="predicted"/>
<dbReference type="EMBL" id="JAOEGN010000021">
    <property type="protein sequence ID" value="MCU0105671.1"/>
    <property type="molecule type" value="Genomic_DNA"/>
</dbReference>
<dbReference type="PANTHER" id="PTHR35149:SF1">
    <property type="entry name" value="DUF5655 DOMAIN-CONTAINING PROTEIN"/>
    <property type="match status" value="1"/>
</dbReference>
<dbReference type="Pfam" id="PF07510">
    <property type="entry name" value="GmrSD_C"/>
    <property type="match status" value="1"/>
</dbReference>
<feature type="domain" description="GmrSD restriction endonucleases N-terminal" evidence="1">
    <location>
        <begin position="12"/>
        <end position="227"/>
    </location>
</feature>